<evidence type="ECO:0000256" key="4">
    <source>
        <dbReference type="ARBA" id="ARBA00016743"/>
    </source>
</evidence>
<evidence type="ECO:0000256" key="5">
    <source>
        <dbReference type="ARBA" id="ARBA00022450"/>
    </source>
</evidence>
<comment type="cofactor">
    <cofactor evidence="1">
        <name>pantetheine 4'-phosphate</name>
        <dbReference type="ChEBI" id="CHEBI:47942"/>
    </cofactor>
</comment>
<dbReference type="InterPro" id="IPR023213">
    <property type="entry name" value="CAT-like_dom_sf"/>
</dbReference>
<evidence type="ECO:0000256" key="3">
    <source>
        <dbReference type="ARBA" id="ARBA00007380"/>
    </source>
</evidence>
<sequence length="1191" mass="127487">MTSHEPTPEALRRTIAELVDEEPGAIDENANLFALGLGSIAVMRLIGGWRRGGLMVNFAELAENPTLAAWTGLLTARTPETPAGAETETEAEDGEKDGGRYGDGGEGAEFPLAVMQHAYWIGRTDGQRLGGVAAHLYTEFDTAPGQGVDPAVLRTALERLVERHAMLRARFTDDGRQRIEARSGWRGLTVHDLRGLDGPALERRLEDIRQTLSHQLLGIDRGEVFSTALSLLPGDRTRLHLDVDMVAADAVSYRILLADLARLHTEPDTELPAIDYSYRQYRAARPEAARTAADHWRERLPHLPGAPELPLAPEPDRTAAARVTRRHFVLGPEARGRLTEAARRRGLTPAMTVATAFAEVIGAWSATPRFLLNVPLFDREPLHPHIDRIIGDFTGSVLLDVDLTEPLPFADRAHAIQTRMHADMAHADHSGVEVLRDLTRRAGEQVLAPVVFTSALNLGELFHPTVRAAFGDPVWIVSQGPQVLLDAQITELGGGLLVNWDIREDELAPGTAEAMFGAFERLVHRLAEDGPAWDLPVDDLPPAAQPAARARANDTGRPRRDRPLHQDFFTLARRNPHAPALLWGDDGTMTYGDLADRALRVAAALAARGVRPGDPVGVTLPKGPGQAVAVLGVLAAGGSYTPIGVDQPPARAARITETAGLSVTVTAGHPGPDAAEDSGRALPLPAALQVPPLPAPVSGGTGEPGDGTDDDPERPAYLLFTSGSTGEPKGVDVPHRAVVNTLDDLAERYSLGPGDRTLALSALDFDMSVFDLFAPLSTGGAVVFPDQDDRRDAARWAELARRHRVTVLNCVPALLDMLLTGANDPGDSLRLVLLGGDRVAPELPGRLAAKVPGCRFVALGGTTETAIHSTVREVGTVPPHWHCVPYGTPLRNVVCRVVDHLGRDCPDWVPGELWIGGDGVALGYRGDPGRTADRFVEHLGRRWYRTGDQARWTPVDGIEFLGRRDHQVKIRGFRVELGEVEAALTADPRVRSAVALAAGSPAALTAAVVPAGAHSASDTTPEALREALRDRLPPHMVPDRITVLDAVPLTANGKTDRAALAALTARQSPGPARTAPGTPLERAVAHIWQQTLGVKDVAADEELFALGGDSVRATGIIARLREALDAPQASVRMLFAAPTVAGLARALAAAHPDPGRLERVAQLFLDIEALSDDEVATRLDAARAPGQEDGR</sequence>
<proteinExistence type="inferred from homology"/>
<dbReference type="InterPro" id="IPR057737">
    <property type="entry name" value="Condensation_MtbB-like"/>
</dbReference>
<feature type="compositionally biased region" description="Basic and acidic residues" evidence="9">
    <location>
        <begin position="551"/>
        <end position="562"/>
    </location>
</feature>
<dbReference type="Gene3D" id="3.30.559.10">
    <property type="entry name" value="Chloramphenicol acetyltransferase-like domain"/>
    <property type="match status" value="1"/>
</dbReference>
<reference evidence="11" key="1">
    <citation type="journal article" date="2014" name="Int. J. Syst. Evol. Microbiol.">
        <title>Complete genome sequence of Corynebacterium casei LMG S-19264T (=DSM 44701T), isolated from a smear-ripened cheese.</title>
        <authorList>
            <consortium name="US DOE Joint Genome Institute (JGI-PGF)"/>
            <person name="Walter F."/>
            <person name="Albersmeier A."/>
            <person name="Kalinowski J."/>
            <person name="Ruckert C."/>
        </authorList>
    </citation>
    <scope>NUCLEOTIDE SEQUENCE</scope>
    <source>
        <strain evidence="11">JCM 4988</strain>
    </source>
</reference>
<dbReference type="FunFam" id="3.30.559.10:FF:000023">
    <property type="entry name" value="Non-ribosomal peptide synthetase"/>
    <property type="match status" value="1"/>
</dbReference>
<comment type="similarity">
    <text evidence="3">Belongs to the ATP-dependent AMP-binding enzyme family. MbtB subfamily.</text>
</comment>
<dbReference type="InterPro" id="IPR010071">
    <property type="entry name" value="AA_adenyl_dom"/>
</dbReference>
<keyword evidence="5" id="KW-0596">Phosphopantetheine</keyword>
<evidence type="ECO:0000313" key="11">
    <source>
        <dbReference type="EMBL" id="GGZ37931.1"/>
    </source>
</evidence>
<dbReference type="Gene3D" id="3.40.50.12780">
    <property type="entry name" value="N-terminal domain of ligase-like"/>
    <property type="match status" value="1"/>
</dbReference>
<dbReference type="Pfam" id="PF00501">
    <property type="entry name" value="AMP-binding"/>
    <property type="match status" value="1"/>
</dbReference>
<evidence type="ECO:0000259" key="10">
    <source>
        <dbReference type="PROSITE" id="PS50075"/>
    </source>
</evidence>
<dbReference type="Gene3D" id="1.10.1200.10">
    <property type="entry name" value="ACP-like"/>
    <property type="match status" value="2"/>
</dbReference>
<dbReference type="InterPro" id="IPR009081">
    <property type="entry name" value="PP-bd_ACP"/>
</dbReference>
<evidence type="ECO:0000256" key="1">
    <source>
        <dbReference type="ARBA" id="ARBA00001957"/>
    </source>
</evidence>
<feature type="region of interest" description="Disordered" evidence="9">
    <location>
        <begin position="80"/>
        <end position="104"/>
    </location>
</feature>
<dbReference type="Pfam" id="PF13193">
    <property type="entry name" value="AMP-binding_C"/>
    <property type="match status" value="1"/>
</dbReference>
<dbReference type="FunFam" id="1.10.1200.10:FF:000016">
    <property type="entry name" value="Non-ribosomal peptide synthase"/>
    <property type="match status" value="1"/>
</dbReference>
<dbReference type="EMBL" id="BMWG01000010">
    <property type="protein sequence ID" value="GGZ37931.1"/>
    <property type="molecule type" value="Genomic_DNA"/>
</dbReference>
<dbReference type="SUPFAM" id="SSF47336">
    <property type="entry name" value="ACP-like"/>
    <property type="match status" value="2"/>
</dbReference>
<dbReference type="Proteomes" id="UP000630936">
    <property type="component" value="Unassembled WGS sequence"/>
</dbReference>
<dbReference type="PROSITE" id="PS00455">
    <property type="entry name" value="AMP_BINDING"/>
    <property type="match status" value="1"/>
</dbReference>
<gene>
    <name evidence="11" type="ORF">GCM10010387_34950</name>
</gene>
<dbReference type="GO" id="GO:0031177">
    <property type="term" value="F:phosphopantetheine binding"/>
    <property type="evidence" value="ECO:0007669"/>
    <property type="project" value="InterPro"/>
</dbReference>
<dbReference type="InterPro" id="IPR020845">
    <property type="entry name" value="AMP-binding_CS"/>
</dbReference>
<dbReference type="InterPro" id="IPR036736">
    <property type="entry name" value="ACP-like_sf"/>
</dbReference>
<dbReference type="PROSITE" id="PS00012">
    <property type="entry name" value="PHOSPHOPANTETHEINE"/>
    <property type="match status" value="1"/>
</dbReference>
<organism evidence="11 12">
    <name type="scientific">Streptomyces inusitatus</name>
    <dbReference type="NCBI Taxonomy" id="68221"/>
    <lineage>
        <taxon>Bacteria</taxon>
        <taxon>Bacillati</taxon>
        <taxon>Actinomycetota</taxon>
        <taxon>Actinomycetes</taxon>
        <taxon>Kitasatosporales</taxon>
        <taxon>Streptomycetaceae</taxon>
        <taxon>Streptomyces</taxon>
    </lineage>
</organism>
<evidence type="ECO:0000256" key="2">
    <source>
        <dbReference type="ARBA" id="ARBA00005102"/>
    </source>
</evidence>
<keyword evidence="12" id="KW-1185">Reference proteome</keyword>
<dbReference type="InterPro" id="IPR042099">
    <property type="entry name" value="ANL_N_sf"/>
</dbReference>
<dbReference type="GO" id="GO:0043041">
    <property type="term" value="P:amino acid activation for nonribosomal peptide biosynthetic process"/>
    <property type="evidence" value="ECO:0007669"/>
    <property type="project" value="TreeGrafter"/>
</dbReference>
<dbReference type="PANTHER" id="PTHR45527">
    <property type="entry name" value="NONRIBOSOMAL PEPTIDE SYNTHETASE"/>
    <property type="match status" value="1"/>
</dbReference>
<feature type="domain" description="Carrier" evidence="10">
    <location>
        <begin position="1075"/>
        <end position="1151"/>
    </location>
</feature>
<reference evidence="11" key="2">
    <citation type="submission" date="2020-09" db="EMBL/GenBank/DDBJ databases">
        <authorList>
            <person name="Sun Q."/>
            <person name="Ohkuma M."/>
        </authorList>
    </citation>
    <scope>NUCLEOTIDE SEQUENCE</scope>
    <source>
        <strain evidence="11">JCM 4988</strain>
    </source>
</reference>
<dbReference type="SUPFAM" id="SSF52777">
    <property type="entry name" value="CoA-dependent acyltransferases"/>
    <property type="match status" value="2"/>
</dbReference>
<dbReference type="RefSeq" id="WP_190124034.1">
    <property type="nucleotide sequence ID" value="NZ_BMWG01000010.1"/>
</dbReference>
<dbReference type="PANTHER" id="PTHR45527:SF10">
    <property type="entry name" value="PYOCHELIN SYNTHASE PCHF"/>
    <property type="match status" value="1"/>
</dbReference>
<evidence type="ECO:0000256" key="8">
    <source>
        <dbReference type="ARBA" id="ARBA00033440"/>
    </source>
</evidence>
<evidence type="ECO:0000256" key="9">
    <source>
        <dbReference type="SAM" id="MobiDB-lite"/>
    </source>
</evidence>
<dbReference type="InterPro" id="IPR006162">
    <property type="entry name" value="Ppantetheine_attach_site"/>
</dbReference>
<keyword evidence="7" id="KW-0436">Ligase</keyword>
<feature type="region of interest" description="Disordered" evidence="9">
    <location>
        <begin position="539"/>
        <end position="562"/>
    </location>
</feature>
<dbReference type="PROSITE" id="PS50075">
    <property type="entry name" value="CARRIER"/>
    <property type="match status" value="2"/>
</dbReference>
<dbReference type="Pfam" id="PF00550">
    <property type="entry name" value="PP-binding"/>
    <property type="match status" value="2"/>
</dbReference>
<dbReference type="FunFam" id="3.30.559.30:FF:000006">
    <property type="entry name" value="Yersiniabactin polyketide/non-ribosomal peptide synthetase"/>
    <property type="match status" value="1"/>
</dbReference>
<dbReference type="GO" id="GO:0008610">
    <property type="term" value="P:lipid biosynthetic process"/>
    <property type="evidence" value="ECO:0007669"/>
    <property type="project" value="UniProtKB-ARBA"/>
</dbReference>
<dbReference type="AlphaFoldDB" id="A0A918UVT3"/>
<protein>
    <recommendedName>
        <fullName evidence="4">Phenyloxazoline synthase MbtB</fullName>
    </recommendedName>
    <alternativeName>
        <fullName evidence="8">Mycobactin synthetase protein B</fullName>
    </alternativeName>
</protein>
<dbReference type="InterPro" id="IPR000873">
    <property type="entry name" value="AMP-dep_synth/lig_dom"/>
</dbReference>
<dbReference type="InterPro" id="IPR025110">
    <property type="entry name" value="AMP-bd_C"/>
</dbReference>
<dbReference type="InterPro" id="IPR001242">
    <property type="entry name" value="Condensation_dom"/>
</dbReference>
<evidence type="ECO:0000256" key="7">
    <source>
        <dbReference type="ARBA" id="ARBA00022598"/>
    </source>
</evidence>
<evidence type="ECO:0000313" key="12">
    <source>
        <dbReference type="Proteomes" id="UP000630936"/>
    </source>
</evidence>
<feature type="compositionally biased region" description="Low complexity" evidence="9">
    <location>
        <begin position="539"/>
        <end position="550"/>
    </location>
</feature>
<dbReference type="GO" id="GO:0044550">
    <property type="term" value="P:secondary metabolite biosynthetic process"/>
    <property type="evidence" value="ECO:0007669"/>
    <property type="project" value="TreeGrafter"/>
</dbReference>
<dbReference type="NCBIfam" id="TIGR01733">
    <property type="entry name" value="AA-adenyl-dom"/>
    <property type="match status" value="1"/>
</dbReference>
<feature type="domain" description="Carrier" evidence="10">
    <location>
        <begin position="5"/>
        <end position="78"/>
    </location>
</feature>
<dbReference type="InterPro" id="IPR020806">
    <property type="entry name" value="PKS_PP-bd"/>
</dbReference>
<dbReference type="Gene3D" id="3.30.559.30">
    <property type="entry name" value="Nonribosomal peptide synthetase, condensation domain"/>
    <property type="match status" value="1"/>
</dbReference>
<dbReference type="GO" id="GO:0016874">
    <property type="term" value="F:ligase activity"/>
    <property type="evidence" value="ECO:0007669"/>
    <property type="project" value="UniProtKB-KW"/>
</dbReference>
<dbReference type="GO" id="GO:0005737">
    <property type="term" value="C:cytoplasm"/>
    <property type="evidence" value="ECO:0007669"/>
    <property type="project" value="TreeGrafter"/>
</dbReference>
<name>A0A918UVT3_9ACTN</name>
<dbReference type="SMART" id="SM00823">
    <property type="entry name" value="PKS_PP"/>
    <property type="match status" value="2"/>
</dbReference>
<keyword evidence="6" id="KW-0597">Phosphoprotein</keyword>
<feature type="region of interest" description="Disordered" evidence="9">
    <location>
        <begin position="688"/>
        <end position="715"/>
    </location>
</feature>
<evidence type="ECO:0000256" key="6">
    <source>
        <dbReference type="ARBA" id="ARBA00022553"/>
    </source>
</evidence>
<dbReference type="SUPFAM" id="SSF56801">
    <property type="entry name" value="Acetyl-CoA synthetase-like"/>
    <property type="match status" value="1"/>
</dbReference>
<dbReference type="Gene3D" id="3.30.300.30">
    <property type="match status" value="1"/>
</dbReference>
<dbReference type="GO" id="GO:0072330">
    <property type="term" value="P:monocarboxylic acid biosynthetic process"/>
    <property type="evidence" value="ECO:0007669"/>
    <property type="project" value="UniProtKB-ARBA"/>
</dbReference>
<comment type="pathway">
    <text evidence="2">Siderophore biosynthesis; mycobactin biosynthesis.</text>
</comment>
<comment type="caution">
    <text evidence="11">The sequence shown here is derived from an EMBL/GenBank/DDBJ whole genome shotgun (WGS) entry which is preliminary data.</text>
</comment>
<dbReference type="InterPro" id="IPR045851">
    <property type="entry name" value="AMP-bd_C_sf"/>
</dbReference>
<dbReference type="Pfam" id="PF00668">
    <property type="entry name" value="Condensation"/>
    <property type="match status" value="1"/>
</dbReference>
<accession>A0A918UVT3</accession>
<dbReference type="CDD" id="cd19535">
    <property type="entry name" value="Cyc_NRPS"/>
    <property type="match status" value="1"/>
</dbReference>
<dbReference type="GO" id="GO:0017000">
    <property type="term" value="P:antibiotic biosynthetic process"/>
    <property type="evidence" value="ECO:0007669"/>
    <property type="project" value="UniProtKB-ARBA"/>
</dbReference>